<dbReference type="PATRIC" id="fig|1030009.3.peg.2396"/>
<evidence type="ECO:0000313" key="4">
    <source>
        <dbReference type="Proteomes" id="UP000000486"/>
    </source>
</evidence>
<keyword evidence="2" id="KW-0472">Membrane</keyword>
<name>A0A0E0UZ77_LISMM</name>
<evidence type="ECO:0000256" key="1">
    <source>
        <dbReference type="SAM" id="Coils"/>
    </source>
</evidence>
<organism evidence="3 4">
    <name type="scientific">Listeria monocytogenes serotype 4a (strain M7)</name>
    <dbReference type="NCBI Taxonomy" id="1030009"/>
    <lineage>
        <taxon>Bacteria</taxon>
        <taxon>Bacillati</taxon>
        <taxon>Bacillota</taxon>
        <taxon>Bacilli</taxon>
        <taxon>Bacillales</taxon>
        <taxon>Listeriaceae</taxon>
        <taxon>Listeria</taxon>
    </lineage>
</organism>
<keyword evidence="2" id="KW-0812">Transmembrane</keyword>
<protein>
    <submittedName>
        <fullName evidence="3">Uncharacterized protein</fullName>
    </submittedName>
</protein>
<dbReference type="HOGENOM" id="CLU_1341911_0_0_9"/>
<feature type="transmembrane region" description="Helical" evidence="2">
    <location>
        <begin position="6"/>
        <end position="25"/>
    </location>
</feature>
<accession>A0A0E0UZ77</accession>
<dbReference type="AlphaFoldDB" id="A0A0E0UZ77"/>
<reference evidence="3 4" key="1">
    <citation type="journal article" date="2011" name="J. Bacteriol.">
        <title>Genome sequence of the nonpathogenic Listeria monocytogenes serovar 4a strain M7.</title>
        <authorList>
            <person name="Chen J."/>
            <person name="Xia Y."/>
            <person name="Cheng C."/>
            <person name="Fang C."/>
            <person name="Shan Y."/>
            <person name="Jin G."/>
            <person name="Fang W."/>
        </authorList>
    </citation>
    <scope>NUCLEOTIDE SEQUENCE [LARGE SCALE GENOMIC DNA]</scope>
    <source>
        <strain evidence="3 4">M7</strain>
    </source>
</reference>
<keyword evidence="1" id="KW-0175">Coiled coil</keyword>
<gene>
    <name evidence="3" type="ordered locus">LMM7_2408</name>
</gene>
<keyword evidence="2" id="KW-1133">Transmembrane helix</keyword>
<dbReference type="EMBL" id="CP002816">
    <property type="protein sequence ID" value="AEH93413.1"/>
    <property type="molecule type" value="Genomic_DNA"/>
</dbReference>
<evidence type="ECO:0000313" key="3">
    <source>
        <dbReference type="EMBL" id="AEH93413.1"/>
    </source>
</evidence>
<sequence>MDRKKMTIIAIIAVLLLSIGGYMTYQKMKPKPFTEVAAEAKTDSFDSEEELSKASNVIVIGSLSKRGESQVDRDAEGGILAVYRMSDFKIAQVIKNNTKESLAEDTIIPIYENEGHDEKTNTTYHVAGYEKMENKETYMLFLTYDPEDKYYVPVGVNFGKMNVDSEKETELYGDDSDNQEEEINKVQEEALDTYKEEIKEVENQ</sequence>
<proteinExistence type="predicted"/>
<evidence type="ECO:0000256" key="2">
    <source>
        <dbReference type="SAM" id="Phobius"/>
    </source>
</evidence>
<dbReference type="Proteomes" id="UP000000486">
    <property type="component" value="Chromosome"/>
</dbReference>
<dbReference type="RefSeq" id="WP_012580822.1">
    <property type="nucleotide sequence ID" value="NC_017537.1"/>
</dbReference>
<feature type="coiled-coil region" evidence="1">
    <location>
        <begin position="176"/>
        <end position="204"/>
    </location>
</feature>
<dbReference type="KEGG" id="lmq:LMM7_2408"/>